<name>A0ABY9LF94_9STRE</name>
<reference evidence="2" key="1">
    <citation type="submission" date="2022-10" db="EMBL/GenBank/DDBJ databases">
        <title>Streptococcus didelphis as causative of fatal infections in opossums (Didelphis albiventris).</title>
        <authorList>
            <person name="Breyer G.M."/>
            <person name="Da Silva M.E.R.J."/>
            <person name="Siqueira F.M."/>
        </authorList>
    </citation>
    <scope>NUCLEOTIDE SEQUENCE [LARGE SCALE GENOMIC DNA]</scope>
    <source>
        <strain evidence="2">LBVP101/21</strain>
    </source>
</reference>
<evidence type="ECO:0000313" key="2">
    <source>
        <dbReference type="Proteomes" id="UP001238096"/>
    </source>
</evidence>
<accession>A0ABY9LF94</accession>
<sequence>MKMNFDIFNDDDKTLKTDKLSIKNNTILMKNDAIQIKNISMMSSSELVFRLKFSEILMMLVMILALFIDFIPKVIPLVILLFWGYSIYNKYQKHLSEKFYIEFNLGSSKNYYLFFKGKEFRNRVFDIIRQSFNDGFQVVNIDIKNQNINNGSGTQEINQKKVVNKTDVSGNDNVVGSHFGEGSTFSIKGDAINRSSIIENSVASDVSYKTEVQIPWEQVHQEITNIISTQIFSHQMNMVLEELQEASKNKNEEQFEKIVKNNERIFDLPFLKSAISATLANLISGILGY</sequence>
<gene>
    <name evidence="1" type="ORF">N1496_05320</name>
</gene>
<proteinExistence type="predicted"/>
<organism evidence="1 2">
    <name type="scientific">Streptococcus didelphis</name>
    <dbReference type="NCBI Taxonomy" id="102886"/>
    <lineage>
        <taxon>Bacteria</taxon>
        <taxon>Bacillati</taxon>
        <taxon>Bacillota</taxon>
        <taxon>Bacilli</taxon>
        <taxon>Lactobacillales</taxon>
        <taxon>Streptococcaceae</taxon>
        <taxon>Streptococcus</taxon>
    </lineage>
</organism>
<dbReference type="Proteomes" id="UP001238096">
    <property type="component" value="Chromosome"/>
</dbReference>
<protein>
    <submittedName>
        <fullName evidence="1">Uncharacterized protein</fullName>
    </submittedName>
</protein>
<keyword evidence="2" id="KW-1185">Reference proteome</keyword>
<evidence type="ECO:0000313" key="1">
    <source>
        <dbReference type="EMBL" id="WMB27605.1"/>
    </source>
</evidence>
<dbReference type="EMBL" id="CP110509">
    <property type="protein sequence ID" value="WMB27605.1"/>
    <property type="molecule type" value="Genomic_DNA"/>
</dbReference>
<dbReference type="RefSeq" id="WP_018367221.1">
    <property type="nucleotide sequence ID" value="NZ_CP110509.1"/>
</dbReference>